<evidence type="ECO:0000313" key="2">
    <source>
        <dbReference type="Proteomes" id="UP001281410"/>
    </source>
</evidence>
<dbReference type="EMBL" id="JANJYJ010000005">
    <property type="protein sequence ID" value="KAK3211017.1"/>
    <property type="molecule type" value="Genomic_DNA"/>
</dbReference>
<comment type="caution">
    <text evidence="1">The sequence shown here is derived from an EMBL/GenBank/DDBJ whole genome shotgun (WGS) entry which is preliminary data.</text>
</comment>
<sequence length="136" mass="15217">MNAFLEIGPELGGFMMGIRTHLSFMPLSDVGKNAFLTSIPFADDIHDEIFTMDVDSTSRPDGSSGRFYQRCWDVVGSDMVLAVQDFFITVVIFPGLNSSFTVFLPKLRDSISIDPFQPIVLSNFLLEISSKIWLII</sequence>
<name>A0AAE0ACZ4_9ROSI</name>
<evidence type="ECO:0000313" key="1">
    <source>
        <dbReference type="EMBL" id="KAK3211017.1"/>
    </source>
</evidence>
<accession>A0AAE0ACZ4</accession>
<keyword evidence="2" id="KW-1185">Reference proteome</keyword>
<reference evidence="1" key="1">
    <citation type="journal article" date="2023" name="Plant J.">
        <title>Genome sequences and population genomics provide insights into the demographic history, inbreeding, and mutation load of two 'living fossil' tree species of Dipteronia.</title>
        <authorList>
            <person name="Feng Y."/>
            <person name="Comes H.P."/>
            <person name="Chen J."/>
            <person name="Zhu S."/>
            <person name="Lu R."/>
            <person name="Zhang X."/>
            <person name="Li P."/>
            <person name="Qiu J."/>
            <person name="Olsen K.M."/>
            <person name="Qiu Y."/>
        </authorList>
    </citation>
    <scope>NUCLEOTIDE SEQUENCE</scope>
    <source>
        <strain evidence="1">NBL</strain>
    </source>
</reference>
<organism evidence="1 2">
    <name type="scientific">Dipteronia sinensis</name>
    <dbReference type="NCBI Taxonomy" id="43782"/>
    <lineage>
        <taxon>Eukaryota</taxon>
        <taxon>Viridiplantae</taxon>
        <taxon>Streptophyta</taxon>
        <taxon>Embryophyta</taxon>
        <taxon>Tracheophyta</taxon>
        <taxon>Spermatophyta</taxon>
        <taxon>Magnoliopsida</taxon>
        <taxon>eudicotyledons</taxon>
        <taxon>Gunneridae</taxon>
        <taxon>Pentapetalae</taxon>
        <taxon>rosids</taxon>
        <taxon>malvids</taxon>
        <taxon>Sapindales</taxon>
        <taxon>Sapindaceae</taxon>
        <taxon>Hippocastanoideae</taxon>
        <taxon>Acereae</taxon>
        <taxon>Dipteronia</taxon>
    </lineage>
</organism>
<dbReference type="AlphaFoldDB" id="A0AAE0ACZ4"/>
<dbReference type="Proteomes" id="UP001281410">
    <property type="component" value="Unassembled WGS sequence"/>
</dbReference>
<gene>
    <name evidence="1" type="ORF">Dsin_015723</name>
</gene>
<protein>
    <submittedName>
        <fullName evidence="1">Uncharacterized protein</fullName>
    </submittedName>
</protein>
<proteinExistence type="predicted"/>